<dbReference type="InterPro" id="IPR016164">
    <property type="entry name" value="FAD-linked_Oxase-like_C"/>
</dbReference>
<proteinExistence type="inferred from homology"/>
<keyword evidence="3 5" id="KW-0274">FAD</keyword>
<evidence type="ECO:0000256" key="4">
    <source>
        <dbReference type="ARBA" id="ARBA00023002"/>
    </source>
</evidence>
<dbReference type="HAMAP" id="MF_02092">
    <property type="entry name" value="DLDH_Dld"/>
    <property type="match status" value="1"/>
</dbReference>
<name>A0A2T9J7Q5_9CAUL</name>
<dbReference type="AlphaFoldDB" id="A0A2T9J7Q5"/>
<comment type="similarity">
    <text evidence="5">Belongs to the quinone-dependent D-lactate dehydrogenase family.</text>
</comment>
<feature type="binding site" evidence="5 7">
    <location>
        <begin position="77"/>
        <end position="81"/>
    </location>
    <ligand>
        <name>FAD</name>
        <dbReference type="ChEBI" id="CHEBI:57692"/>
    </ligand>
</feature>
<dbReference type="InterPro" id="IPR016167">
    <property type="entry name" value="FAD-bd_PCMH_sub1"/>
</dbReference>
<dbReference type="GO" id="GO:0048038">
    <property type="term" value="F:quinone binding"/>
    <property type="evidence" value="ECO:0007669"/>
    <property type="project" value="UniProtKB-KW"/>
</dbReference>
<comment type="subcellular location">
    <subcellularLocation>
        <location evidence="5">Cell inner membrane</location>
        <topology evidence="5">Peripheral membrane protein</topology>
        <orientation evidence="5">Cytoplasmic side</orientation>
    </subcellularLocation>
</comment>
<dbReference type="SUPFAM" id="SSF55103">
    <property type="entry name" value="FAD-linked oxidases, C-terminal domain"/>
    <property type="match status" value="1"/>
</dbReference>
<accession>A0A2T9J7Q5</accession>
<evidence type="ECO:0000256" key="7">
    <source>
        <dbReference type="PIRSR" id="PIRSR000101-1"/>
    </source>
</evidence>
<dbReference type="RefSeq" id="WP_116568773.1">
    <property type="nucleotide sequence ID" value="NZ_QDKP01000049.1"/>
</dbReference>
<keyword evidence="2 5" id="KW-0285">Flavoprotein</keyword>
<evidence type="ECO:0000256" key="3">
    <source>
        <dbReference type="ARBA" id="ARBA00022827"/>
    </source>
</evidence>
<feature type="binding site" evidence="5 7">
    <location>
        <position position="160"/>
    </location>
    <ligand>
        <name>FAD</name>
        <dbReference type="ChEBI" id="CHEBI:57692"/>
    </ligand>
</feature>
<dbReference type="Pfam" id="PF09330">
    <property type="entry name" value="Lact-deh-memb"/>
    <property type="match status" value="1"/>
</dbReference>
<dbReference type="Gene3D" id="3.30.1370.20">
    <property type="entry name" value="D-lactate dehydrogenase, cap domain, subdomain 2"/>
    <property type="match status" value="1"/>
</dbReference>
<feature type="binding site" evidence="7">
    <location>
        <position position="258"/>
    </location>
    <ligand>
        <name>FAD</name>
        <dbReference type="ChEBI" id="CHEBI:57692"/>
    </ligand>
</feature>
<evidence type="ECO:0000256" key="5">
    <source>
        <dbReference type="HAMAP-Rule" id="MF_02092"/>
    </source>
</evidence>
<dbReference type="GO" id="GO:0102029">
    <property type="term" value="F:D-lactate dehydrogenase (quinone) activity"/>
    <property type="evidence" value="ECO:0007669"/>
    <property type="project" value="UniProtKB-EC"/>
</dbReference>
<feature type="binding site" evidence="5 7">
    <location>
        <position position="150"/>
    </location>
    <ligand>
        <name>FAD</name>
        <dbReference type="ChEBI" id="CHEBI:57692"/>
    </ligand>
</feature>
<evidence type="ECO:0000256" key="6">
    <source>
        <dbReference type="PIRNR" id="PIRNR000101"/>
    </source>
</evidence>
<dbReference type="Proteomes" id="UP000244913">
    <property type="component" value="Unassembled WGS sequence"/>
</dbReference>
<keyword evidence="4 5" id="KW-0560">Oxidoreductase</keyword>
<dbReference type="GO" id="GO:0004458">
    <property type="term" value="F:D-lactate dehydrogenase (cytochrome) activity"/>
    <property type="evidence" value="ECO:0007669"/>
    <property type="project" value="UniProtKB-UniRule"/>
</dbReference>
<dbReference type="InterPro" id="IPR036318">
    <property type="entry name" value="FAD-bd_PCMH-like_sf"/>
</dbReference>
<dbReference type="NCBIfam" id="NF008387">
    <property type="entry name" value="PRK11183.1"/>
    <property type="match status" value="1"/>
</dbReference>
<comment type="catalytic activity">
    <reaction evidence="5 6">
        <text>(R)-lactate + a quinone = a quinol + pyruvate</text>
        <dbReference type="Rhea" id="RHEA:51468"/>
        <dbReference type="ChEBI" id="CHEBI:15361"/>
        <dbReference type="ChEBI" id="CHEBI:16004"/>
        <dbReference type="ChEBI" id="CHEBI:24646"/>
        <dbReference type="ChEBI" id="CHEBI:132124"/>
        <dbReference type="EC" id="1.1.5.12"/>
    </reaction>
</comment>
<protein>
    <recommendedName>
        <fullName evidence="5">Quinone-dependent D-lactate dehydrogenase</fullName>
        <ecNumber evidence="5">1.1.5.12</ecNumber>
    </recommendedName>
    <alternativeName>
        <fullName evidence="5">D-lactate dehydrogenase</fullName>
        <shortName evidence="5">D-LDH</shortName>
    </alternativeName>
</protein>
<dbReference type="PANTHER" id="PTHR43716:SF1">
    <property type="entry name" value="D-2-HYDROXYGLUTARATE DEHYDROGENASE, MITOCHONDRIAL"/>
    <property type="match status" value="1"/>
</dbReference>
<keyword evidence="5" id="KW-0472">Membrane</keyword>
<dbReference type="InterPro" id="IPR012256">
    <property type="entry name" value="D_lactate_DH"/>
</dbReference>
<dbReference type="PIRSF" id="PIRSF000101">
    <property type="entry name" value="D-lactate_dh"/>
    <property type="match status" value="1"/>
</dbReference>
<keyword evidence="5" id="KW-1003">Cell membrane</keyword>
<keyword evidence="5" id="KW-0997">Cell inner membrane</keyword>
<dbReference type="PANTHER" id="PTHR43716">
    <property type="entry name" value="D-2-HYDROXYGLUTARATE DEHYDROGENASE, MITOCHONDRIAL"/>
    <property type="match status" value="1"/>
</dbReference>
<evidence type="ECO:0000256" key="1">
    <source>
        <dbReference type="ARBA" id="ARBA00001974"/>
    </source>
</evidence>
<evidence type="ECO:0000313" key="10">
    <source>
        <dbReference type="Proteomes" id="UP000244913"/>
    </source>
</evidence>
<organism evidence="9 10">
    <name type="scientific">Caulobacter radicis</name>
    <dbReference type="NCBI Taxonomy" id="2172650"/>
    <lineage>
        <taxon>Bacteria</taxon>
        <taxon>Pseudomonadati</taxon>
        <taxon>Pseudomonadota</taxon>
        <taxon>Alphaproteobacteria</taxon>
        <taxon>Caulobacterales</taxon>
        <taxon>Caulobacteraceae</taxon>
        <taxon>Caulobacter</taxon>
    </lineage>
</organism>
<evidence type="ECO:0000256" key="2">
    <source>
        <dbReference type="ARBA" id="ARBA00022630"/>
    </source>
</evidence>
<dbReference type="InterPro" id="IPR016169">
    <property type="entry name" value="FAD-bd_PCMH_sub2"/>
</dbReference>
<reference evidence="9 10" key="1">
    <citation type="submission" date="2018-04" db="EMBL/GenBank/DDBJ databases">
        <title>The genome sequence of Caulobacter sp. 736.</title>
        <authorList>
            <person name="Gao J."/>
            <person name="Sun J."/>
        </authorList>
    </citation>
    <scope>NUCLEOTIDE SEQUENCE [LARGE SCALE GENOMIC DNA]</scope>
    <source>
        <strain evidence="9 10">736</strain>
    </source>
</reference>
<dbReference type="InterPro" id="IPR016166">
    <property type="entry name" value="FAD-bd_PCMH"/>
</dbReference>
<dbReference type="Pfam" id="PF01565">
    <property type="entry name" value="FAD_binding_4"/>
    <property type="match status" value="1"/>
</dbReference>
<dbReference type="InterPro" id="IPR006094">
    <property type="entry name" value="Oxid_FAD_bind_N"/>
</dbReference>
<evidence type="ECO:0000259" key="8">
    <source>
        <dbReference type="PROSITE" id="PS51387"/>
    </source>
</evidence>
<dbReference type="EC" id="1.1.5.12" evidence="5"/>
<evidence type="ECO:0000313" key="9">
    <source>
        <dbReference type="EMBL" id="PVM77566.1"/>
    </source>
</evidence>
<dbReference type="GO" id="GO:0031234">
    <property type="term" value="C:extrinsic component of cytoplasmic side of plasma membrane"/>
    <property type="evidence" value="ECO:0007669"/>
    <property type="project" value="UniProtKB-UniRule"/>
</dbReference>
<dbReference type="EMBL" id="QDKP01000049">
    <property type="protein sequence ID" value="PVM77566.1"/>
    <property type="molecule type" value="Genomic_DNA"/>
</dbReference>
<feature type="domain" description="FAD-binding PCMH-type" evidence="8">
    <location>
        <begin position="43"/>
        <end position="216"/>
    </location>
</feature>
<comment type="cofactor">
    <cofactor evidence="1 5 6 7">
        <name>FAD</name>
        <dbReference type="ChEBI" id="CHEBI:57692"/>
    </cofactor>
</comment>
<dbReference type="SUPFAM" id="SSF56176">
    <property type="entry name" value="FAD-binding/transporter-associated domain-like"/>
    <property type="match status" value="1"/>
</dbReference>
<feature type="binding site" evidence="5 7">
    <location>
        <position position="263"/>
    </location>
    <ligand>
        <name>FAD</name>
        <dbReference type="ChEBI" id="CHEBI:57692"/>
    </ligand>
</feature>
<dbReference type="InterPro" id="IPR051264">
    <property type="entry name" value="FAD-oxidored/transferase_4"/>
</dbReference>
<dbReference type="Gene3D" id="3.30.465.10">
    <property type="match status" value="1"/>
</dbReference>
<keyword evidence="10" id="KW-1185">Reference proteome</keyword>
<comment type="function">
    <text evidence="5 6">Catalyzes the oxidation of D-lactate to pyruvate.</text>
</comment>
<sequence length="568" mass="61612">MNAMPDASLGGDELIRRLRAIVGRAHVLTGDAAAPYAQGYRCGQGPLAAAVRPATLVELWRVAEVCAAADRIVIPQAANTGLTGGSTPNGDYDRDVIVVSTSRIRGVYPLRGGKQVVCLAGASLHDLEQRLAPLGREPHSVIGSSCIGASVVGGVCNNSGGALVRRGPAYTEYALFARVDDEGGLQLHNRLGLRLGDTPEEILGNLENGRFSDRDIVSDERAASAAADYAAVVRRIDAPTPARFNADPDRLFEASGSAGKLIVFAVRLDTFEKIRGNSVFYIGANQPAVLASLRRLLLAQTTPLPISAEYIHREAFDLADAYGKDTVLAIQMLGTARLPRLYRLKSWLDRLAKRVLGLEFAADRLLQAASRLVPDHLPARLRAYRARFEHHLILSVAPDGRYLAEQAIEEALRGQDAEAFVCSPDEASVAMLHRFAVAGAAVRYRAVHSAQVEDIVALDIALPRNTEAWFERLPASLADQLIGKLYYGHFLCHVFHQDYLVKKGVDAAALKEALLALMDTRGAEYPAEHNVGHLYKAKPALETHYQSLDPVNVFNPGIGKTSRHKHWS</sequence>
<dbReference type="GO" id="GO:0006089">
    <property type="term" value="P:lactate metabolic process"/>
    <property type="evidence" value="ECO:0007669"/>
    <property type="project" value="UniProtKB-UniRule"/>
</dbReference>
<dbReference type="InterPro" id="IPR015409">
    <property type="entry name" value="Lactate_DH_C"/>
</dbReference>
<dbReference type="GO" id="GO:0055085">
    <property type="term" value="P:transmembrane transport"/>
    <property type="evidence" value="ECO:0007669"/>
    <property type="project" value="InterPro"/>
</dbReference>
<feature type="binding site" evidence="5 7">
    <location>
        <begin position="85"/>
        <end position="86"/>
    </location>
    <ligand>
        <name>FAD</name>
        <dbReference type="ChEBI" id="CHEBI:57692"/>
    </ligand>
</feature>
<dbReference type="Gene3D" id="3.30.70.610">
    <property type="entry name" value="D-lactate dehydrogenase, cap domain, subdomain 1"/>
    <property type="match status" value="2"/>
</dbReference>
<dbReference type="InterPro" id="IPR016173">
    <property type="entry name" value="D-lactate_DH_C-sub2"/>
</dbReference>
<dbReference type="GO" id="GO:0071949">
    <property type="term" value="F:FAD binding"/>
    <property type="evidence" value="ECO:0007669"/>
    <property type="project" value="InterPro"/>
</dbReference>
<dbReference type="GO" id="GO:0022904">
    <property type="term" value="P:respiratory electron transport chain"/>
    <property type="evidence" value="ECO:0007669"/>
    <property type="project" value="InterPro"/>
</dbReference>
<dbReference type="PROSITE" id="PS51387">
    <property type="entry name" value="FAD_PCMH"/>
    <property type="match status" value="1"/>
</dbReference>
<keyword evidence="5 6" id="KW-0874">Quinone</keyword>
<comment type="caution">
    <text evidence="9">The sequence shown here is derived from an EMBL/GenBank/DDBJ whole genome shotgun (WGS) entry which is preliminary data.</text>
</comment>
<gene>
    <name evidence="5" type="primary">dld</name>
    <name evidence="9" type="ORF">DDF65_16720</name>
</gene>
<dbReference type="Gene3D" id="3.30.43.10">
    <property type="entry name" value="Uridine Diphospho-n-acetylenolpyruvylglucosamine Reductase, domain 2"/>
    <property type="match status" value="1"/>
</dbReference>
<feature type="binding site" evidence="5 7">
    <location>
        <position position="143"/>
    </location>
    <ligand>
        <name>FAD</name>
        <dbReference type="ChEBI" id="CHEBI:57692"/>
    </ligand>
</feature>
<dbReference type="InterPro" id="IPR016172">
    <property type="entry name" value="D-lactate_DH_C-sub1"/>
</dbReference>